<keyword evidence="2" id="KW-1185">Reference proteome</keyword>
<dbReference type="EMBL" id="JABSTU010000006">
    <property type="protein sequence ID" value="KAH8029085.1"/>
    <property type="molecule type" value="Genomic_DNA"/>
</dbReference>
<dbReference type="Pfam" id="PF03133">
    <property type="entry name" value="TTL"/>
    <property type="match status" value="1"/>
</dbReference>
<sequence length="197" mass="22733">MPGPWASHPAGLLLDHERWLTSNMTVEHIQSRVELSCESPSKRVNQFPFEHVLTVKDLLALVCRRGCCSQEPLVDADSLSSQPPWLPTTYNLQTELPHFVSYYQQRQKRGLDNVWICKPWNLARSLDTHVTDNLNYILRLPATGPKVACKYVSDPVLFPLEGVGLAKFDFRYVVVLLGVRPLRLYAYRHFWLRFANK</sequence>
<dbReference type="PANTHER" id="PTHR46088">
    <property type="entry name" value="TUBULIN--TYROSINE LIGASE-LIKE PROTEIN 12"/>
    <property type="match status" value="1"/>
</dbReference>
<evidence type="ECO:0000313" key="2">
    <source>
        <dbReference type="Proteomes" id="UP000821866"/>
    </source>
</evidence>
<organism evidence="1 2">
    <name type="scientific">Rhipicephalus microplus</name>
    <name type="common">Cattle tick</name>
    <name type="synonym">Boophilus microplus</name>
    <dbReference type="NCBI Taxonomy" id="6941"/>
    <lineage>
        <taxon>Eukaryota</taxon>
        <taxon>Metazoa</taxon>
        <taxon>Ecdysozoa</taxon>
        <taxon>Arthropoda</taxon>
        <taxon>Chelicerata</taxon>
        <taxon>Arachnida</taxon>
        <taxon>Acari</taxon>
        <taxon>Parasitiformes</taxon>
        <taxon>Ixodida</taxon>
        <taxon>Ixodoidea</taxon>
        <taxon>Ixodidae</taxon>
        <taxon>Rhipicephalinae</taxon>
        <taxon>Rhipicephalus</taxon>
        <taxon>Boophilus</taxon>
    </lineage>
</organism>
<dbReference type="Proteomes" id="UP000821866">
    <property type="component" value="Chromosome 4"/>
</dbReference>
<accession>A0A9J6E4S8</accession>
<dbReference type="InterPro" id="IPR004344">
    <property type="entry name" value="TTL/TTLL_fam"/>
</dbReference>
<reference evidence="1" key="1">
    <citation type="journal article" date="2020" name="Cell">
        <title>Large-Scale Comparative Analyses of Tick Genomes Elucidate Their Genetic Diversity and Vector Capacities.</title>
        <authorList>
            <consortium name="Tick Genome and Microbiome Consortium (TIGMIC)"/>
            <person name="Jia N."/>
            <person name="Wang J."/>
            <person name="Shi W."/>
            <person name="Du L."/>
            <person name="Sun Y."/>
            <person name="Zhan W."/>
            <person name="Jiang J.F."/>
            <person name="Wang Q."/>
            <person name="Zhang B."/>
            <person name="Ji P."/>
            <person name="Bell-Sakyi L."/>
            <person name="Cui X.M."/>
            <person name="Yuan T.T."/>
            <person name="Jiang B.G."/>
            <person name="Yang W.F."/>
            <person name="Lam T.T."/>
            <person name="Chang Q.C."/>
            <person name="Ding S.J."/>
            <person name="Wang X.J."/>
            <person name="Zhu J.G."/>
            <person name="Ruan X.D."/>
            <person name="Zhao L."/>
            <person name="Wei J.T."/>
            <person name="Ye R.Z."/>
            <person name="Que T.C."/>
            <person name="Du C.H."/>
            <person name="Zhou Y.H."/>
            <person name="Cheng J.X."/>
            <person name="Dai P.F."/>
            <person name="Guo W.B."/>
            <person name="Han X.H."/>
            <person name="Huang E.J."/>
            <person name="Li L.F."/>
            <person name="Wei W."/>
            <person name="Gao Y.C."/>
            <person name="Liu J.Z."/>
            <person name="Shao H.Z."/>
            <person name="Wang X."/>
            <person name="Wang C.C."/>
            <person name="Yang T.C."/>
            <person name="Huo Q.B."/>
            <person name="Li W."/>
            <person name="Chen H.Y."/>
            <person name="Chen S.E."/>
            <person name="Zhou L.G."/>
            <person name="Ni X.B."/>
            <person name="Tian J.H."/>
            <person name="Sheng Y."/>
            <person name="Liu T."/>
            <person name="Pan Y.S."/>
            <person name="Xia L.Y."/>
            <person name="Li J."/>
            <person name="Zhao F."/>
            <person name="Cao W.C."/>
        </authorList>
    </citation>
    <scope>NUCLEOTIDE SEQUENCE</scope>
    <source>
        <strain evidence="1">Rmic-2018</strain>
    </source>
</reference>
<dbReference type="AlphaFoldDB" id="A0A9J6E4S8"/>
<dbReference type="PANTHER" id="PTHR46088:SF1">
    <property type="entry name" value="TUBULIN--TYROSINE LIGASE-LIKE PROTEIN 12"/>
    <property type="match status" value="1"/>
</dbReference>
<dbReference type="GO" id="GO:0005737">
    <property type="term" value="C:cytoplasm"/>
    <property type="evidence" value="ECO:0007669"/>
    <property type="project" value="TreeGrafter"/>
</dbReference>
<reference evidence="1" key="2">
    <citation type="submission" date="2021-09" db="EMBL/GenBank/DDBJ databases">
        <authorList>
            <person name="Jia N."/>
            <person name="Wang J."/>
            <person name="Shi W."/>
            <person name="Du L."/>
            <person name="Sun Y."/>
            <person name="Zhan W."/>
            <person name="Jiang J."/>
            <person name="Wang Q."/>
            <person name="Zhang B."/>
            <person name="Ji P."/>
            <person name="Sakyi L.B."/>
            <person name="Cui X."/>
            <person name="Yuan T."/>
            <person name="Jiang B."/>
            <person name="Yang W."/>
            <person name="Lam T.T.-Y."/>
            <person name="Chang Q."/>
            <person name="Ding S."/>
            <person name="Wang X."/>
            <person name="Zhu J."/>
            <person name="Ruan X."/>
            <person name="Zhao L."/>
            <person name="Wei J."/>
            <person name="Que T."/>
            <person name="Du C."/>
            <person name="Cheng J."/>
            <person name="Dai P."/>
            <person name="Han X."/>
            <person name="Huang E."/>
            <person name="Gao Y."/>
            <person name="Liu J."/>
            <person name="Shao H."/>
            <person name="Ye R."/>
            <person name="Li L."/>
            <person name="Wei W."/>
            <person name="Wang X."/>
            <person name="Wang C."/>
            <person name="Huo Q."/>
            <person name="Li W."/>
            <person name="Guo W."/>
            <person name="Chen H."/>
            <person name="Chen S."/>
            <person name="Zhou L."/>
            <person name="Zhou L."/>
            <person name="Ni X."/>
            <person name="Tian J."/>
            <person name="Zhou Y."/>
            <person name="Sheng Y."/>
            <person name="Liu T."/>
            <person name="Pan Y."/>
            <person name="Xia L."/>
            <person name="Li J."/>
            <person name="Zhao F."/>
            <person name="Cao W."/>
        </authorList>
    </citation>
    <scope>NUCLEOTIDE SEQUENCE</scope>
    <source>
        <strain evidence="1">Rmic-2018</strain>
        <tissue evidence="1">Larvae</tissue>
    </source>
</reference>
<dbReference type="VEuPathDB" id="VectorBase:LOC119166777"/>
<evidence type="ECO:0000313" key="1">
    <source>
        <dbReference type="EMBL" id="KAH8029085.1"/>
    </source>
</evidence>
<dbReference type="PROSITE" id="PS51221">
    <property type="entry name" value="TTL"/>
    <property type="match status" value="1"/>
</dbReference>
<gene>
    <name evidence="1" type="ORF">HPB51_022649</name>
</gene>
<name>A0A9J6E4S8_RHIMP</name>
<dbReference type="Gene3D" id="3.30.470.20">
    <property type="entry name" value="ATP-grasp fold, B domain"/>
    <property type="match status" value="1"/>
</dbReference>
<proteinExistence type="predicted"/>
<comment type="caution">
    <text evidence="1">The sequence shown here is derived from an EMBL/GenBank/DDBJ whole genome shotgun (WGS) entry which is preliminary data.</text>
</comment>
<dbReference type="InterPro" id="IPR027749">
    <property type="entry name" value="TTLL12"/>
</dbReference>
<protein>
    <submittedName>
        <fullName evidence="1">Uncharacterized protein</fullName>
    </submittedName>
</protein>